<accession>A0A0G4IWU0</accession>
<dbReference type="Proteomes" id="UP000039324">
    <property type="component" value="Unassembled WGS sequence"/>
</dbReference>
<protein>
    <recommendedName>
        <fullName evidence="6">HSF-type DNA-binding domain-containing protein</fullName>
    </recommendedName>
</protein>
<dbReference type="AlphaFoldDB" id="A0A0G4IWU0"/>
<dbReference type="Pfam" id="PF00447">
    <property type="entry name" value="HSF_DNA-bind"/>
    <property type="match status" value="1"/>
</dbReference>
<reference evidence="8 10" key="2">
    <citation type="submission" date="2018-03" db="EMBL/GenBank/DDBJ databases">
        <authorList>
            <person name="Fogelqvist J."/>
        </authorList>
    </citation>
    <scope>NUCLEOTIDE SEQUENCE [LARGE SCALE GENOMIC DNA]</scope>
</reference>
<evidence type="ECO:0000259" key="6">
    <source>
        <dbReference type="SMART" id="SM00415"/>
    </source>
</evidence>
<dbReference type="Gene3D" id="1.10.10.10">
    <property type="entry name" value="Winged helix-like DNA-binding domain superfamily/Winged helix DNA-binding domain"/>
    <property type="match status" value="1"/>
</dbReference>
<dbReference type="OrthoDB" id="60033at2759"/>
<reference evidence="7 9" key="1">
    <citation type="submission" date="2015-02" db="EMBL/GenBank/DDBJ databases">
        <authorList>
            <person name="Chooi Y.-H."/>
        </authorList>
    </citation>
    <scope>NUCLEOTIDE SEQUENCE [LARGE SCALE GENOMIC DNA]</scope>
    <source>
        <strain evidence="7">E3</strain>
    </source>
</reference>
<dbReference type="SUPFAM" id="SSF46785">
    <property type="entry name" value="Winged helix' DNA-binding domain"/>
    <property type="match status" value="1"/>
</dbReference>
<keyword evidence="9" id="KW-1185">Reference proteome</keyword>
<dbReference type="OMA" id="IRGDECH"/>
<dbReference type="Proteomes" id="UP000290189">
    <property type="component" value="Unassembled WGS sequence"/>
</dbReference>
<proteinExistence type="inferred from homology"/>
<dbReference type="GO" id="GO:0005634">
    <property type="term" value="C:nucleus"/>
    <property type="evidence" value="ECO:0007669"/>
    <property type="project" value="UniProtKB-SubCell"/>
</dbReference>
<organism evidence="7 9">
    <name type="scientific">Plasmodiophora brassicae</name>
    <name type="common">Clubroot disease agent</name>
    <dbReference type="NCBI Taxonomy" id="37360"/>
    <lineage>
        <taxon>Eukaryota</taxon>
        <taxon>Sar</taxon>
        <taxon>Rhizaria</taxon>
        <taxon>Endomyxa</taxon>
        <taxon>Phytomyxea</taxon>
        <taxon>Plasmodiophorida</taxon>
        <taxon>Plasmodiophoridae</taxon>
        <taxon>Plasmodiophora</taxon>
    </lineage>
</organism>
<dbReference type="EMBL" id="CDSF01000092">
    <property type="protein sequence ID" value="CEO99697.1"/>
    <property type="molecule type" value="Genomic_DNA"/>
</dbReference>
<dbReference type="InterPro" id="IPR000232">
    <property type="entry name" value="HSF_DNA-bd"/>
</dbReference>
<dbReference type="SMART" id="SM00415">
    <property type="entry name" value="HSF"/>
    <property type="match status" value="1"/>
</dbReference>
<evidence type="ECO:0000256" key="2">
    <source>
        <dbReference type="ARBA" id="ARBA00023125"/>
    </source>
</evidence>
<keyword evidence="5" id="KW-0175">Coiled coil</keyword>
<keyword evidence="8" id="KW-0496">Mitochondrion</keyword>
<evidence type="ECO:0000313" key="8">
    <source>
        <dbReference type="EMBL" id="SPQ97976.1"/>
    </source>
</evidence>
<geneLocation type="mitochondrion" evidence="8"/>
<comment type="similarity">
    <text evidence="4">Belongs to the HSF family.</text>
</comment>
<name>A0A0G4IWU0_PLABS</name>
<comment type="subcellular location">
    <subcellularLocation>
        <location evidence="1">Nucleus</location>
    </subcellularLocation>
</comment>
<gene>
    <name evidence="7" type="ORF">PBRA_007430</name>
    <name evidence="8" type="ORF">PLBR_LOCUS5191</name>
</gene>
<keyword evidence="2" id="KW-0238">DNA-binding</keyword>
<evidence type="ECO:0000313" key="7">
    <source>
        <dbReference type="EMBL" id="CEO99697.1"/>
    </source>
</evidence>
<dbReference type="InterPro" id="IPR036390">
    <property type="entry name" value="WH_DNA-bd_sf"/>
</dbReference>
<sequence>MIRSRPRQTIPMPHKPMFLQKAFDMVESDRDAACRWLPDGLSFIVDDVERLERESLPKYFRHSNFLSFVRQLHFYGFTKQTISEGRALFYHPNFQRQRPELLQHIERRSSDRANNQGGIIVRMQAQIDDLQRRNVELTAEYDHLQHVVHTLQATSAPRRWSLPSISFSTSADYSLVEQYGYDDASIGTGQVSGASGGAADVKNQLIMPIPILAANLKPPSGSPDGSACRMPVIGDGSSVASALLTQAPSEPTAFHPFRSASTARTSG</sequence>
<feature type="coiled-coil region" evidence="5">
    <location>
        <begin position="120"/>
        <end position="147"/>
    </location>
</feature>
<dbReference type="EMBL" id="OVEO01000008">
    <property type="protein sequence ID" value="SPQ97976.1"/>
    <property type="molecule type" value="Genomic_DNA"/>
</dbReference>
<feature type="domain" description="HSF-type DNA-binding" evidence="6">
    <location>
        <begin position="14"/>
        <end position="108"/>
    </location>
</feature>
<dbReference type="PANTHER" id="PTHR10015">
    <property type="entry name" value="HEAT SHOCK TRANSCRIPTION FACTOR"/>
    <property type="match status" value="1"/>
</dbReference>
<keyword evidence="3" id="KW-0539">Nucleus</keyword>
<dbReference type="PANTHER" id="PTHR10015:SF427">
    <property type="entry name" value="HEAT SHOCK FACTOR PROTEIN"/>
    <property type="match status" value="1"/>
</dbReference>
<dbReference type="GO" id="GO:0043565">
    <property type="term" value="F:sequence-specific DNA binding"/>
    <property type="evidence" value="ECO:0007669"/>
    <property type="project" value="InterPro"/>
</dbReference>
<dbReference type="GO" id="GO:0003700">
    <property type="term" value="F:DNA-binding transcription factor activity"/>
    <property type="evidence" value="ECO:0007669"/>
    <property type="project" value="InterPro"/>
</dbReference>
<evidence type="ECO:0000313" key="10">
    <source>
        <dbReference type="Proteomes" id="UP000290189"/>
    </source>
</evidence>
<evidence type="ECO:0000313" key="9">
    <source>
        <dbReference type="Proteomes" id="UP000039324"/>
    </source>
</evidence>
<dbReference type="STRING" id="37360.A0A0G4IWU0"/>
<dbReference type="InterPro" id="IPR036388">
    <property type="entry name" value="WH-like_DNA-bd_sf"/>
</dbReference>
<evidence type="ECO:0000256" key="4">
    <source>
        <dbReference type="RuleBase" id="RU004020"/>
    </source>
</evidence>
<evidence type="ECO:0000256" key="3">
    <source>
        <dbReference type="ARBA" id="ARBA00023242"/>
    </source>
</evidence>
<evidence type="ECO:0000256" key="1">
    <source>
        <dbReference type="ARBA" id="ARBA00004123"/>
    </source>
</evidence>
<dbReference type="PRINTS" id="PR00056">
    <property type="entry name" value="HSFDOMAIN"/>
</dbReference>
<evidence type="ECO:0000256" key="5">
    <source>
        <dbReference type="SAM" id="Coils"/>
    </source>
</evidence>